<keyword evidence="2" id="KW-0472">Membrane</keyword>
<evidence type="ECO:0000256" key="2">
    <source>
        <dbReference type="SAM" id="Phobius"/>
    </source>
</evidence>
<reference evidence="3 4" key="1">
    <citation type="journal article" date="2015" name="Genome Biol. Evol.">
        <title>Comparative Genomics of a Bacterivorous Green Alga Reveals Evolutionary Causalities and Consequences of Phago-Mixotrophic Mode of Nutrition.</title>
        <authorList>
            <person name="Burns J.A."/>
            <person name="Paasch A."/>
            <person name="Narechania A."/>
            <person name="Kim E."/>
        </authorList>
    </citation>
    <scope>NUCLEOTIDE SEQUENCE [LARGE SCALE GENOMIC DNA]</scope>
    <source>
        <strain evidence="3 4">PLY_AMNH</strain>
    </source>
</reference>
<protein>
    <submittedName>
        <fullName evidence="3">Uncharacterized protein</fullName>
    </submittedName>
</protein>
<feature type="transmembrane region" description="Helical" evidence="2">
    <location>
        <begin position="199"/>
        <end position="216"/>
    </location>
</feature>
<evidence type="ECO:0000313" key="3">
    <source>
        <dbReference type="EMBL" id="KAK3251146.1"/>
    </source>
</evidence>
<gene>
    <name evidence="3" type="ORF">CYMTET_39507</name>
</gene>
<keyword evidence="2" id="KW-0812">Transmembrane</keyword>
<dbReference type="EMBL" id="LGRX02026239">
    <property type="protein sequence ID" value="KAK3251146.1"/>
    <property type="molecule type" value="Genomic_DNA"/>
</dbReference>
<evidence type="ECO:0000256" key="1">
    <source>
        <dbReference type="SAM" id="MobiDB-lite"/>
    </source>
</evidence>
<feature type="region of interest" description="Disordered" evidence="1">
    <location>
        <begin position="161"/>
        <end position="189"/>
    </location>
</feature>
<organism evidence="3 4">
    <name type="scientific">Cymbomonas tetramitiformis</name>
    <dbReference type="NCBI Taxonomy" id="36881"/>
    <lineage>
        <taxon>Eukaryota</taxon>
        <taxon>Viridiplantae</taxon>
        <taxon>Chlorophyta</taxon>
        <taxon>Pyramimonadophyceae</taxon>
        <taxon>Pyramimonadales</taxon>
        <taxon>Pyramimonadaceae</taxon>
        <taxon>Cymbomonas</taxon>
    </lineage>
</organism>
<dbReference type="AlphaFoldDB" id="A0AAE0C9Y0"/>
<keyword evidence="4" id="KW-1185">Reference proteome</keyword>
<comment type="caution">
    <text evidence="3">The sequence shown here is derived from an EMBL/GenBank/DDBJ whole genome shotgun (WGS) entry which is preliminary data.</text>
</comment>
<evidence type="ECO:0000313" key="4">
    <source>
        <dbReference type="Proteomes" id="UP001190700"/>
    </source>
</evidence>
<name>A0AAE0C9Y0_9CHLO</name>
<accession>A0AAE0C9Y0</accession>
<sequence length="220" mass="23976">MPRLLYDSLSLGLRHRVQVRLRNGYSHQSKGRGSRAMSVFASEAVFLMMQNSLAQASSSASYVYTSLLQGNLHLVMAKSAEAIRATFLKTIHSVIAYFTRSIQTGYFQVPLGEYSVSIPLSVLAGFSLLSIGLLLQNMARTKNVLPSESLKAEHATCSTADSAAATTVESPDKEQAGQPGKQRTPLVKLPPPPVFREELLWLLITATLVAPIYALIRLAL</sequence>
<dbReference type="Proteomes" id="UP001190700">
    <property type="component" value="Unassembled WGS sequence"/>
</dbReference>
<proteinExistence type="predicted"/>
<keyword evidence="2" id="KW-1133">Transmembrane helix</keyword>